<feature type="transmembrane region" description="Helical" evidence="6">
    <location>
        <begin position="127"/>
        <end position="147"/>
    </location>
</feature>
<dbReference type="Proteomes" id="UP000325785">
    <property type="component" value="Chromosome"/>
</dbReference>
<organism evidence="8 10">
    <name type="scientific">Roseovarius indicus</name>
    <dbReference type="NCBI Taxonomy" id="540747"/>
    <lineage>
        <taxon>Bacteria</taxon>
        <taxon>Pseudomonadati</taxon>
        <taxon>Pseudomonadota</taxon>
        <taxon>Alphaproteobacteria</taxon>
        <taxon>Rhodobacterales</taxon>
        <taxon>Roseobacteraceae</taxon>
        <taxon>Roseovarius</taxon>
    </lineage>
</organism>
<keyword evidence="4 6" id="KW-1133">Transmembrane helix</keyword>
<feature type="transmembrane region" description="Helical" evidence="6">
    <location>
        <begin position="45"/>
        <end position="63"/>
    </location>
</feature>
<dbReference type="SUPFAM" id="SSF103481">
    <property type="entry name" value="Multidrug resistance efflux transporter EmrE"/>
    <property type="match status" value="2"/>
</dbReference>
<dbReference type="EMBL" id="LAXI01000006">
    <property type="protein sequence ID" value="KRS17717.1"/>
    <property type="molecule type" value="Genomic_DNA"/>
</dbReference>
<dbReference type="Pfam" id="PF00892">
    <property type="entry name" value="EamA"/>
    <property type="match status" value="2"/>
</dbReference>
<keyword evidence="3 6" id="KW-0812">Transmembrane</keyword>
<evidence type="ECO:0000256" key="3">
    <source>
        <dbReference type="ARBA" id="ARBA00022692"/>
    </source>
</evidence>
<evidence type="ECO:0000256" key="5">
    <source>
        <dbReference type="ARBA" id="ARBA00023136"/>
    </source>
</evidence>
<comment type="similarity">
    <text evidence="2">Belongs to the drug/metabolite transporter (DMT) superfamily. 10 TMS drug/metabolite exporter (DME) (TC 2.A.7.3) family.</text>
</comment>
<sequence length="304" mass="32246">MSADTGRTGLGILLMIGFCILAPVQDSFAKLTSDAVAVGQVATTRFLAQAALLLPLALAFGWLHRPKAGEIGLHLARATLLLIATAFFFTAIRVMPIADSIAIFFVEPFILTLLGGLLLGEPIGPRRYIACGIGFAGALLIIQPSFAEVGPTALLPLVTALCFAFYMILTRRMATRMHPITLQIYTGIAALSLAVPILAAFDGSGFAPLDPVWPDPRDLTLLLGLGVVATISHVCLSFALSFAPASLLASIQYLEIVCATLLGYYIFGDLPGTMAFAGIALVVGSGLFVFFRERKLGRRPLPQP</sequence>
<evidence type="ECO:0000313" key="11">
    <source>
        <dbReference type="Proteomes" id="UP000325785"/>
    </source>
</evidence>
<reference evidence="8 10" key="1">
    <citation type="submission" date="2015-04" db="EMBL/GenBank/DDBJ databases">
        <title>The draft genome sequence of Roseovarius indicus B108T.</title>
        <authorList>
            <person name="Li G."/>
            <person name="Lai Q."/>
            <person name="Shao Z."/>
            <person name="Yan P."/>
        </authorList>
    </citation>
    <scope>NUCLEOTIDE SEQUENCE [LARGE SCALE GENOMIC DNA]</scope>
    <source>
        <strain evidence="8 10">B108</strain>
    </source>
</reference>
<evidence type="ECO:0000313" key="10">
    <source>
        <dbReference type="Proteomes" id="UP000051401"/>
    </source>
</evidence>
<accession>A0A0T5P9C8</accession>
<protein>
    <submittedName>
        <fullName evidence="9">Carboxylate/amino acid/amine transporter</fullName>
    </submittedName>
    <submittedName>
        <fullName evidence="8">Membrane protein</fullName>
    </submittedName>
</protein>
<proteinExistence type="inferred from homology"/>
<evidence type="ECO:0000313" key="9">
    <source>
        <dbReference type="EMBL" id="QEW24525.1"/>
    </source>
</evidence>
<feature type="transmembrane region" description="Helical" evidence="6">
    <location>
        <begin position="221"/>
        <end position="240"/>
    </location>
</feature>
<dbReference type="AlphaFoldDB" id="A0A0T5P9C8"/>
<dbReference type="InterPro" id="IPR000620">
    <property type="entry name" value="EamA_dom"/>
</dbReference>
<dbReference type="KEGG" id="rid:RIdsm_00305"/>
<feature type="transmembrane region" description="Helical" evidence="6">
    <location>
        <begin position="101"/>
        <end position="120"/>
    </location>
</feature>
<feature type="domain" description="EamA" evidence="7">
    <location>
        <begin position="153"/>
        <end position="290"/>
    </location>
</feature>
<feature type="transmembrane region" description="Helical" evidence="6">
    <location>
        <begin position="182"/>
        <end position="201"/>
    </location>
</feature>
<comment type="subcellular location">
    <subcellularLocation>
        <location evidence="1">Membrane</location>
        <topology evidence="1">Multi-pass membrane protein</topology>
    </subcellularLocation>
</comment>
<evidence type="ECO:0000259" key="7">
    <source>
        <dbReference type="Pfam" id="PF00892"/>
    </source>
</evidence>
<dbReference type="PATRIC" id="fig|540747.5.peg.5377"/>
<dbReference type="OrthoDB" id="9815809at2"/>
<gene>
    <name evidence="9" type="ORF">RIdsm_00305</name>
    <name evidence="8" type="ORF">XM52_11990</name>
</gene>
<dbReference type="EMBL" id="CP031598">
    <property type="protein sequence ID" value="QEW24525.1"/>
    <property type="molecule type" value="Genomic_DNA"/>
</dbReference>
<keyword evidence="10" id="KW-1185">Reference proteome</keyword>
<dbReference type="GO" id="GO:0016020">
    <property type="term" value="C:membrane"/>
    <property type="evidence" value="ECO:0007669"/>
    <property type="project" value="UniProtKB-SubCell"/>
</dbReference>
<evidence type="ECO:0000256" key="1">
    <source>
        <dbReference type="ARBA" id="ARBA00004141"/>
    </source>
</evidence>
<feature type="transmembrane region" description="Helical" evidence="6">
    <location>
        <begin position="273"/>
        <end position="291"/>
    </location>
</feature>
<dbReference type="PANTHER" id="PTHR22911:SF6">
    <property type="entry name" value="SOLUTE CARRIER FAMILY 35 MEMBER G1"/>
    <property type="match status" value="1"/>
</dbReference>
<feature type="transmembrane region" description="Helical" evidence="6">
    <location>
        <begin position="153"/>
        <end position="170"/>
    </location>
</feature>
<dbReference type="STRING" id="540747.SAMN04488031_10797"/>
<feature type="transmembrane region" description="Helical" evidence="6">
    <location>
        <begin position="75"/>
        <end position="95"/>
    </location>
</feature>
<evidence type="ECO:0000256" key="4">
    <source>
        <dbReference type="ARBA" id="ARBA00022989"/>
    </source>
</evidence>
<feature type="transmembrane region" description="Helical" evidence="6">
    <location>
        <begin position="247"/>
        <end position="267"/>
    </location>
</feature>
<name>A0A0T5P9C8_9RHOB</name>
<evidence type="ECO:0000256" key="6">
    <source>
        <dbReference type="SAM" id="Phobius"/>
    </source>
</evidence>
<dbReference type="InterPro" id="IPR037185">
    <property type="entry name" value="EmrE-like"/>
</dbReference>
<dbReference type="PANTHER" id="PTHR22911">
    <property type="entry name" value="ACYL-MALONYL CONDENSING ENZYME-RELATED"/>
    <property type="match status" value="1"/>
</dbReference>
<reference evidence="9 11" key="2">
    <citation type="submission" date="2018-08" db="EMBL/GenBank/DDBJ databases">
        <title>Genetic Globetrotter - A new plasmid hitch-hiking vast phylogenetic and geographic distances.</title>
        <authorList>
            <person name="Vollmers J."/>
            <person name="Petersen J."/>
        </authorList>
    </citation>
    <scope>NUCLEOTIDE SEQUENCE [LARGE SCALE GENOMIC DNA]</scope>
    <source>
        <strain evidence="9 11">DSM 26383</strain>
    </source>
</reference>
<dbReference type="Proteomes" id="UP000051401">
    <property type="component" value="Unassembled WGS sequence"/>
</dbReference>
<evidence type="ECO:0000313" key="8">
    <source>
        <dbReference type="EMBL" id="KRS17717.1"/>
    </source>
</evidence>
<evidence type="ECO:0000256" key="2">
    <source>
        <dbReference type="ARBA" id="ARBA00009853"/>
    </source>
</evidence>
<dbReference type="RefSeq" id="WP_057816363.1">
    <property type="nucleotide sequence ID" value="NZ_CP031598.1"/>
</dbReference>
<feature type="domain" description="EamA" evidence="7">
    <location>
        <begin position="10"/>
        <end position="142"/>
    </location>
</feature>
<keyword evidence="5 6" id="KW-0472">Membrane</keyword>